<organism evidence="3 4">
    <name type="scientific">Streptomyces humicola</name>
    <dbReference type="NCBI Taxonomy" id="2953240"/>
    <lineage>
        <taxon>Bacteria</taxon>
        <taxon>Bacillati</taxon>
        <taxon>Actinomycetota</taxon>
        <taxon>Actinomycetes</taxon>
        <taxon>Kitasatosporales</taxon>
        <taxon>Streptomycetaceae</taxon>
        <taxon>Streptomyces</taxon>
    </lineage>
</organism>
<reference evidence="3" key="1">
    <citation type="submission" date="2022-06" db="EMBL/GenBank/DDBJ databases">
        <title>Draft genome sequence of Streptomyces sp. RB6PN25 isolated from peat swamp forest in Thailand.</title>
        <authorList>
            <person name="Duangmal K."/>
            <person name="Klaysubun C."/>
        </authorList>
    </citation>
    <scope>NUCLEOTIDE SEQUENCE</scope>
    <source>
        <strain evidence="3">RB6PN25</strain>
    </source>
</reference>
<protein>
    <recommendedName>
        <fullName evidence="5">Lipoprotein</fullName>
    </recommendedName>
</protein>
<keyword evidence="2" id="KW-0732">Signal</keyword>
<accession>A0ABT1PXU9</accession>
<evidence type="ECO:0000256" key="1">
    <source>
        <dbReference type="SAM" id="MobiDB-lite"/>
    </source>
</evidence>
<dbReference type="Proteomes" id="UP001057702">
    <property type="component" value="Unassembled WGS sequence"/>
</dbReference>
<evidence type="ECO:0008006" key="5">
    <source>
        <dbReference type="Google" id="ProtNLM"/>
    </source>
</evidence>
<feature type="compositionally biased region" description="Basic and acidic residues" evidence="1">
    <location>
        <begin position="185"/>
        <end position="195"/>
    </location>
</feature>
<feature type="signal peptide" evidence="2">
    <location>
        <begin position="1"/>
        <end position="20"/>
    </location>
</feature>
<dbReference type="EMBL" id="JANFNG010000014">
    <property type="protein sequence ID" value="MCQ4082504.1"/>
    <property type="molecule type" value="Genomic_DNA"/>
</dbReference>
<evidence type="ECO:0000256" key="2">
    <source>
        <dbReference type="SAM" id="SignalP"/>
    </source>
</evidence>
<name>A0ABT1PXU9_9ACTN</name>
<gene>
    <name evidence="3" type="ORF">NGB36_18325</name>
</gene>
<sequence>MKWRPVVVTALSLLGLSAVAGCGIRSTSVPVDAGAAPSRVSCAVPLSGTSTPATGSAGVQGAQRTQGVQIYLVCAQRVAPVERIIPRLPTDRLATARLLLAELQSKPDAAEENGGFASEVPGGLSVSGPAHGDPADTLRLNQDPDGLPSFAAAQLVCTFAGTAAGSTDHSVVLGGPDDSVPPRRYQCDDAMRTRPDAGATAGTSVS</sequence>
<feature type="chain" id="PRO_5045798982" description="Lipoprotein" evidence="2">
    <location>
        <begin position="21"/>
        <end position="206"/>
    </location>
</feature>
<comment type="caution">
    <text evidence="3">The sequence shown here is derived from an EMBL/GenBank/DDBJ whole genome shotgun (WGS) entry which is preliminary data.</text>
</comment>
<evidence type="ECO:0000313" key="4">
    <source>
        <dbReference type="Proteomes" id="UP001057702"/>
    </source>
</evidence>
<dbReference type="PROSITE" id="PS51257">
    <property type="entry name" value="PROKAR_LIPOPROTEIN"/>
    <property type="match status" value="1"/>
</dbReference>
<proteinExistence type="predicted"/>
<evidence type="ECO:0000313" key="3">
    <source>
        <dbReference type="EMBL" id="MCQ4082504.1"/>
    </source>
</evidence>
<keyword evidence="4" id="KW-1185">Reference proteome</keyword>
<feature type="region of interest" description="Disordered" evidence="1">
    <location>
        <begin position="170"/>
        <end position="206"/>
    </location>
</feature>
<dbReference type="RefSeq" id="WP_255921417.1">
    <property type="nucleotide sequence ID" value="NZ_JANFNG010000014.1"/>
</dbReference>